<dbReference type="EMBL" id="CAADFI010000115">
    <property type="protein sequence ID" value="VFJ97626.1"/>
    <property type="molecule type" value="Genomic_DNA"/>
</dbReference>
<protein>
    <submittedName>
        <fullName evidence="6">Phosphopantetheine attachment site</fullName>
    </submittedName>
</protein>
<evidence type="ECO:0000256" key="2">
    <source>
        <dbReference type="ARBA" id="ARBA00022553"/>
    </source>
</evidence>
<proteinExistence type="predicted"/>
<dbReference type="InterPro" id="IPR009081">
    <property type="entry name" value="PP-bd_ACP"/>
</dbReference>
<sequence>MLEQRIVAFLDEERAAGRLPPSCGSELFHTEEVKHIRLFRRVADGLKARRPARHRNIARMLDAHITQSLETAWWYNDRVENYPSAAVYHYVCWLHFLYFEEYSIYLYNQLKNSPGIQTLWLSAHAAHMREETQHVRTDAGYLDRLDLHEASREQWGRWFIQQSAKDAGGLAGLEGVRTFLVELYPQLSGLPMPIALIDNMDLRHAAFLRLLNHKNAFLRTKRGARLERFEEGLFKTGSVAGKTGTKDDASAKDSAAPPGEDSEAVGRMRDLIVSAIARHLKMDAERVDVNQHLMLFGLDSVGALSISAELEQALQIKLPVNLLFEHETIAELAGALAGMDVTFSEEGDRNELEFDASIFQEPQSGERQNIFLTGATGFLCAFVLAEKLKSSRDQVTCLVRAGNPEQGLQRIENNLRGYGIWRDGFAERIRVVTGDLGEKRFGLGEVFHLTNPNPTPWSEIFGFLGQLGYSIQLVPYGQWMESMTRAGEREAAILPYLAYFKTRSERWQLRQPPFSCTNTEEALKPTGISCPRIDKPLLEIYPDYFKRIGFISEFTVEGKA</sequence>
<accession>A0A450UYV5</accession>
<dbReference type="Pfam" id="PF07993">
    <property type="entry name" value="NAD_binding_4"/>
    <property type="match status" value="1"/>
</dbReference>
<evidence type="ECO:0000313" key="5">
    <source>
        <dbReference type="EMBL" id="VFJ96019.1"/>
    </source>
</evidence>
<evidence type="ECO:0000256" key="1">
    <source>
        <dbReference type="ARBA" id="ARBA00022450"/>
    </source>
</evidence>
<dbReference type="PROSITE" id="PS50075">
    <property type="entry name" value="CARRIER"/>
    <property type="match status" value="1"/>
</dbReference>
<feature type="region of interest" description="Disordered" evidence="3">
    <location>
        <begin position="240"/>
        <end position="263"/>
    </location>
</feature>
<dbReference type="GO" id="GO:0031177">
    <property type="term" value="F:phosphopantetheine binding"/>
    <property type="evidence" value="ECO:0007669"/>
    <property type="project" value="InterPro"/>
</dbReference>
<feature type="domain" description="Carrier" evidence="4">
    <location>
        <begin position="266"/>
        <end position="340"/>
    </location>
</feature>
<organism evidence="6">
    <name type="scientific">Candidatus Kentrum eta</name>
    <dbReference type="NCBI Taxonomy" id="2126337"/>
    <lineage>
        <taxon>Bacteria</taxon>
        <taxon>Pseudomonadati</taxon>
        <taxon>Pseudomonadota</taxon>
        <taxon>Gammaproteobacteria</taxon>
        <taxon>Candidatus Kentrum</taxon>
    </lineage>
</organism>
<evidence type="ECO:0000313" key="6">
    <source>
        <dbReference type="EMBL" id="VFJ97626.1"/>
    </source>
</evidence>
<evidence type="ECO:0000313" key="7">
    <source>
        <dbReference type="EMBL" id="VFK03179.1"/>
    </source>
</evidence>
<dbReference type="Gene3D" id="1.10.1200.10">
    <property type="entry name" value="ACP-like"/>
    <property type="match status" value="1"/>
</dbReference>
<keyword evidence="2" id="KW-0597">Phosphoprotein</keyword>
<reference evidence="6" key="1">
    <citation type="submission" date="2019-02" db="EMBL/GenBank/DDBJ databases">
        <authorList>
            <person name="Gruber-Vodicka R. H."/>
            <person name="Seah K. B. B."/>
        </authorList>
    </citation>
    <scope>NUCLEOTIDE SEQUENCE</scope>
    <source>
        <strain evidence="7">BECK_SA2B12</strain>
        <strain evidence="5">BECK_SA2B15</strain>
        <strain evidence="6">BECK_SA2B20</strain>
    </source>
</reference>
<dbReference type="SMART" id="SM01294">
    <property type="entry name" value="PKS_PP_betabranch"/>
    <property type="match status" value="1"/>
</dbReference>
<dbReference type="PANTHER" id="PTHR44845">
    <property type="entry name" value="CARRIER DOMAIN-CONTAINING PROTEIN"/>
    <property type="match status" value="1"/>
</dbReference>
<dbReference type="EMBL" id="CAADFJ010000116">
    <property type="protein sequence ID" value="VFK03179.1"/>
    <property type="molecule type" value="Genomic_DNA"/>
</dbReference>
<gene>
    <name evidence="5" type="ORF">BECKH772A_GA0070896_100966</name>
    <name evidence="6" type="ORF">BECKH772B_GA0070898_101156</name>
    <name evidence="7" type="ORF">BECKH772C_GA0070978_101165</name>
</gene>
<dbReference type="EMBL" id="CAADFG010000096">
    <property type="protein sequence ID" value="VFJ96019.1"/>
    <property type="molecule type" value="Genomic_DNA"/>
</dbReference>
<evidence type="ECO:0000256" key="3">
    <source>
        <dbReference type="SAM" id="MobiDB-lite"/>
    </source>
</evidence>
<dbReference type="InterPro" id="IPR036736">
    <property type="entry name" value="ACP-like_sf"/>
</dbReference>
<dbReference type="AlphaFoldDB" id="A0A450UYV5"/>
<name>A0A450UYV5_9GAMM</name>
<keyword evidence="1" id="KW-0596">Phosphopantetheine</keyword>
<dbReference type="SUPFAM" id="SSF47336">
    <property type="entry name" value="ACP-like"/>
    <property type="match status" value="1"/>
</dbReference>
<dbReference type="InterPro" id="IPR020806">
    <property type="entry name" value="PKS_PP-bd"/>
</dbReference>
<dbReference type="SMART" id="SM00823">
    <property type="entry name" value="PKS_PP"/>
    <property type="match status" value="1"/>
</dbReference>
<dbReference type="InterPro" id="IPR013120">
    <property type="entry name" value="FAR_NAD-bd"/>
</dbReference>
<dbReference type="PANTHER" id="PTHR44845:SF6">
    <property type="entry name" value="BETA-ALANINE-ACTIVATING ENZYME"/>
    <property type="match status" value="1"/>
</dbReference>
<dbReference type="Gene3D" id="3.40.50.720">
    <property type="entry name" value="NAD(P)-binding Rossmann-like Domain"/>
    <property type="match status" value="2"/>
</dbReference>
<evidence type="ECO:0000259" key="4">
    <source>
        <dbReference type="PROSITE" id="PS50075"/>
    </source>
</evidence>
<dbReference type="Pfam" id="PF00550">
    <property type="entry name" value="PP-binding"/>
    <property type="match status" value="1"/>
</dbReference>